<dbReference type="InterPro" id="IPR003439">
    <property type="entry name" value="ABC_transporter-like_ATP-bd"/>
</dbReference>
<evidence type="ECO:0000256" key="9">
    <source>
        <dbReference type="ARBA" id="ARBA00023136"/>
    </source>
</evidence>
<reference evidence="14 15" key="1">
    <citation type="submission" date="2023-06" db="EMBL/GenBank/DDBJ databases">
        <title>Black Yeasts Isolated from many extreme environments.</title>
        <authorList>
            <person name="Coleine C."/>
            <person name="Stajich J.E."/>
            <person name="Selbmann L."/>
        </authorList>
    </citation>
    <scope>NUCLEOTIDE SEQUENCE [LARGE SCALE GENOMIC DNA]</scope>
    <source>
        <strain evidence="14 15">CCFEE 5887</strain>
    </source>
</reference>
<feature type="transmembrane region" description="Helical" evidence="11">
    <location>
        <begin position="680"/>
        <end position="706"/>
    </location>
</feature>
<evidence type="ECO:0000256" key="6">
    <source>
        <dbReference type="ARBA" id="ARBA00022741"/>
    </source>
</evidence>
<dbReference type="SMART" id="SM00382">
    <property type="entry name" value="AAA"/>
    <property type="match status" value="2"/>
</dbReference>
<dbReference type="GO" id="GO:0005524">
    <property type="term" value="F:ATP binding"/>
    <property type="evidence" value="ECO:0007669"/>
    <property type="project" value="UniProtKB-KW"/>
</dbReference>
<dbReference type="PROSITE" id="PS50929">
    <property type="entry name" value="ABC_TM1F"/>
    <property type="match status" value="2"/>
</dbReference>
<evidence type="ECO:0000256" key="5">
    <source>
        <dbReference type="ARBA" id="ARBA00022737"/>
    </source>
</evidence>
<name>A0AAV9PVH8_9PEZI</name>
<evidence type="ECO:0000256" key="4">
    <source>
        <dbReference type="ARBA" id="ARBA00022692"/>
    </source>
</evidence>
<evidence type="ECO:0000256" key="10">
    <source>
        <dbReference type="SAM" id="MobiDB-lite"/>
    </source>
</evidence>
<evidence type="ECO:0000259" key="12">
    <source>
        <dbReference type="PROSITE" id="PS50893"/>
    </source>
</evidence>
<dbReference type="Proteomes" id="UP001345827">
    <property type="component" value="Unassembled WGS sequence"/>
</dbReference>
<evidence type="ECO:0000256" key="11">
    <source>
        <dbReference type="SAM" id="Phobius"/>
    </source>
</evidence>
<evidence type="ECO:0000259" key="13">
    <source>
        <dbReference type="PROSITE" id="PS50929"/>
    </source>
</evidence>
<feature type="transmembrane region" description="Helical" evidence="11">
    <location>
        <begin position="825"/>
        <end position="845"/>
    </location>
</feature>
<evidence type="ECO:0000256" key="7">
    <source>
        <dbReference type="ARBA" id="ARBA00022840"/>
    </source>
</evidence>
<dbReference type="InterPro" id="IPR003593">
    <property type="entry name" value="AAA+_ATPase"/>
</dbReference>
<feature type="transmembrane region" description="Helical" evidence="11">
    <location>
        <begin position="173"/>
        <end position="192"/>
    </location>
</feature>
<feature type="domain" description="ABC transporter" evidence="12">
    <location>
        <begin position="1023"/>
        <end position="1262"/>
    </location>
</feature>
<feature type="compositionally biased region" description="Polar residues" evidence="10">
    <location>
        <begin position="988"/>
        <end position="999"/>
    </location>
</feature>
<comment type="similarity">
    <text evidence="2">Belongs to the ABC transporter superfamily. ABCB family. Multidrug resistance exporter (TC 3.A.1.201) subfamily.</text>
</comment>
<evidence type="ECO:0000256" key="1">
    <source>
        <dbReference type="ARBA" id="ARBA00004141"/>
    </source>
</evidence>
<organism evidence="14 15">
    <name type="scientific">Vermiconidia calcicola</name>
    <dbReference type="NCBI Taxonomy" id="1690605"/>
    <lineage>
        <taxon>Eukaryota</taxon>
        <taxon>Fungi</taxon>
        <taxon>Dikarya</taxon>
        <taxon>Ascomycota</taxon>
        <taxon>Pezizomycotina</taxon>
        <taxon>Dothideomycetes</taxon>
        <taxon>Dothideomycetidae</taxon>
        <taxon>Mycosphaerellales</taxon>
        <taxon>Extremaceae</taxon>
        <taxon>Vermiconidia</taxon>
    </lineage>
</organism>
<evidence type="ECO:0000313" key="14">
    <source>
        <dbReference type="EMBL" id="KAK5528833.1"/>
    </source>
</evidence>
<dbReference type="PANTHER" id="PTHR43394:SF11">
    <property type="entry name" value="ATP-BINDING CASSETTE TRANSPORTER"/>
    <property type="match status" value="1"/>
</dbReference>
<dbReference type="Gene3D" id="1.20.1560.10">
    <property type="entry name" value="ABC transporter type 1, transmembrane domain"/>
    <property type="match status" value="2"/>
</dbReference>
<dbReference type="CDD" id="cd18577">
    <property type="entry name" value="ABC_6TM_Pgp_ABCB1_D1_like"/>
    <property type="match status" value="1"/>
</dbReference>
<comment type="caution">
    <text evidence="14">The sequence shown here is derived from an EMBL/GenBank/DDBJ whole genome shotgun (WGS) entry which is preliminary data.</text>
</comment>
<dbReference type="Gene3D" id="3.40.50.300">
    <property type="entry name" value="P-loop containing nucleotide triphosphate hydrolases"/>
    <property type="match status" value="2"/>
</dbReference>
<keyword evidence="7" id="KW-0067">ATP-binding</keyword>
<feature type="transmembrane region" description="Helical" evidence="11">
    <location>
        <begin position="198"/>
        <end position="219"/>
    </location>
</feature>
<evidence type="ECO:0000256" key="2">
    <source>
        <dbReference type="ARBA" id="ARBA00007577"/>
    </source>
</evidence>
<dbReference type="InterPro" id="IPR027417">
    <property type="entry name" value="P-loop_NTPase"/>
</dbReference>
<protein>
    <recommendedName>
        <fullName evidence="16">Leptomycin B resistance protein pmd1</fullName>
    </recommendedName>
</protein>
<feature type="transmembrane region" description="Helical" evidence="11">
    <location>
        <begin position="100"/>
        <end position="121"/>
    </location>
</feature>
<feature type="transmembrane region" description="Helical" evidence="11">
    <location>
        <begin position="943"/>
        <end position="960"/>
    </location>
</feature>
<keyword evidence="15" id="KW-1185">Reference proteome</keyword>
<keyword evidence="3" id="KW-0813">Transport</keyword>
<dbReference type="Pfam" id="PF00664">
    <property type="entry name" value="ABC_membrane"/>
    <property type="match status" value="2"/>
</dbReference>
<keyword evidence="8 11" id="KW-1133">Transmembrane helix</keyword>
<feature type="transmembrane region" description="Helical" evidence="11">
    <location>
        <begin position="908"/>
        <end position="931"/>
    </location>
</feature>
<dbReference type="SUPFAM" id="SSF52540">
    <property type="entry name" value="P-loop containing nucleoside triphosphate hydrolases"/>
    <property type="match status" value="2"/>
</dbReference>
<proteinExistence type="inferred from homology"/>
<comment type="subcellular location">
    <subcellularLocation>
        <location evidence="1">Membrane</location>
        <topology evidence="1">Multi-pass membrane protein</topology>
    </subcellularLocation>
</comment>
<dbReference type="FunFam" id="3.40.50.300:FF:000913">
    <property type="entry name" value="ABC multidrug transporter SitT"/>
    <property type="match status" value="1"/>
</dbReference>
<keyword evidence="6" id="KW-0547">Nucleotide-binding</keyword>
<keyword evidence="5" id="KW-0677">Repeat</keyword>
<keyword evidence="9 11" id="KW-0472">Membrane</keyword>
<feature type="domain" description="ABC transmembrane type-1" evidence="13">
    <location>
        <begin position="701"/>
        <end position="972"/>
    </location>
</feature>
<dbReference type="GO" id="GO:0005743">
    <property type="term" value="C:mitochondrial inner membrane"/>
    <property type="evidence" value="ECO:0007669"/>
    <property type="project" value="TreeGrafter"/>
</dbReference>
<dbReference type="PANTHER" id="PTHR43394">
    <property type="entry name" value="ATP-DEPENDENT PERMEASE MDL1, MITOCHONDRIAL"/>
    <property type="match status" value="1"/>
</dbReference>
<dbReference type="InterPro" id="IPR017871">
    <property type="entry name" value="ABC_transporter-like_CS"/>
</dbReference>
<dbReference type="GO" id="GO:0090374">
    <property type="term" value="P:oligopeptide export from mitochondrion"/>
    <property type="evidence" value="ECO:0007669"/>
    <property type="project" value="TreeGrafter"/>
</dbReference>
<feature type="transmembrane region" description="Helical" evidence="11">
    <location>
        <begin position="726"/>
        <end position="752"/>
    </location>
</feature>
<dbReference type="Pfam" id="PF00005">
    <property type="entry name" value="ABC_tran"/>
    <property type="match status" value="2"/>
</dbReference>
<dbReference type="CDD" id="cd18578">
    <property type="entry name" value="ABC_6TM_Pgp_ABCB1_D2_like"/>
    <property type="match status" value="1"/>
</dbReference>
<feature type="compositionally biased region" description="Basic and acidic residues" evidence="10">
    <location>
        <begin position="618"/>
        <end position="631"/>
    </location>
</feature>
<gene>
    <name evidence="14" type="ORF">LTR25_010016</name>
</gene>
<accession>A0AAV9PVH8</accession>
<dbReference type="InterPro" id="IPR039421">
    <property type="entry name" value="Type_1_exporter"/>
</dbReference>
<dbReference type="InterPro" id="IPR036640">
    <property type="entry name" value="ABC1_TM_sf"/>
</dbReference>
<feature type="region of interest" description="Disordered" evidence="10">
    <location>
        <begin position="601"/>
        <end position="631"/>
    </location>
</feature>
<dbReference type="AlphaFoldDB" id="A0AAV9PVH8"/>
<evidence type="ECO:0008006" key="16">
    <source>
        <dbReference type="Google" id="ProtNLM"/>
    </source>
</evidence>
<dbReference type="PROSITE" id="PS00211">
    <property type="entry name" value="ABC_TRANSPORTER_1"/>
    <property type="match status" value="1"/>
</dbReference>
<dbReference type="GO" id="GO:0016887">
    <property type="term" value="F:ATP hydrolysis activity"/>
    <property type="evidence" value="ECO:0007669"/>
    <property type="project" value="InterPro"/>
</dbReference>
<feature type="transmembrane region" description="Helical" evidence="11">
    <location>
        <begin position="797"/>
        <end position="819"/>
    </location>
</feature>
<feature type="transmembrane region" description="Helical" evidence="11">
    <location>
        <begin position="37"/>
        <end position="61"/>
    </location>
</feature>
<dbReference type="SUPFAM" id="SSF90123">
    <property type="entry name" value="ABC transporter transmembrane region"/>
    <property type="match status" value="2"/>
</dbReference>
<feature type="region of interest" description="Disordered" evidence="10">
    <location>
        <begin position="988"/>
        <end position="1015"/>
    </location>
</feature>
<evidence type="ECO:0000256" key="3">
    <source>
        <dbReference type="ARBA" id="ARBA00022448"/>
    </source>
</evidence>
<evidence type="ECO:0000256" key="8">
    <source>
        <dbReference type="ARBA" id="ARBA00022989"/>
    </source>
</evidence>
<sequence length="1267" mass="136441">MSTPGVRRRQLSPWSRLKKAFGYFGIFVQTEPSKLDILLLVTGIVSAIASGVPFPLLGIIFGELLDDFNNQICASEASPGVQSSVSTQQYQSDVNSKVLYVVYLAIAQFGFMYIHLVSWSLGGARLAQRLREQYLCSLLHKEPAFFDSRPGGEVSSRLNGDISMIRMGTSEKVGICLSSISFFVTAYIVTFVKIPKLAGILVSLLPAYLAMSLVGGYFIKKYSTGVSDRFAAASSVASEALSNVAVVHAFNANDKLEMNFSSHLRLARKEGINKALATGIQAGFIYFIAYAADALAFWQGSHMIADAVEDDGRGTTVGSVFTIIFVLVDEQIVLDNVSMEFPAGQKTAIVGFSGSGKSTVAALLLRLYDPTEGSVVLDGHDLRELNTRQVRSLIGIVQQEATLLDRSILENIAHGLVNSAASEHEDLRDALYGPHLRSLAAAIREGRGAIEAAREQGPVVESILNRVQHAAEIADAARFIDKMPEGLGTIVGSSGTRLSGGQRQRIAIARSVVKDPKILILDEATASLDSQSESEILEALERCSEGRTVISVAHRLSTIHKADKIVVMKNGRILEAGTHAELMSKQGSYAGLVNLQNLDTKSPEQRAGEAVSLSGVTDVEKSDTGLEGPTKDVSIDVAKEDFENEMPLKPESSAEADETPANQSLGYLISSMSRFIRPHALVAVFALAGASIVGGAYCADAVIFGHTVSGLSPCGSPDHVRWSGRFYALLFFILAIIEFFANVISWVGFGWVSEMAIYAIRVSLFRSLFEQDVQWHQSKGRTPSSLLALITSDGNQIAGLSGSIIGTILSICINLVAAVIMTLIIAWKIALVCLAIVPILLGVGLTQLRALARFADKHEHAFNKSVGISVEAVNSIKTVATLALEHEILETYRSTLEAPKREVTAISFYANLWLALQYFVGNLAFALGFWWGSKQVFSGMYSQTQFIMVVFSLLVSAQLWSQMFALAPEITNARAAVARITSVIEVGSSGSAGQSTPGSRSDDVEAVAGTKDASPNTEGGIEVKFQNVHFAYPARQSAPALRGLSLRVRPGQFAGLVGPSGAGKSTITSLVERMYVPSSGEILIDGRDITRQAGTSFRNDIALVPQDGVLFDGTIRFNLSLGARPRSSVSDEDMIEACKLASIHDTIVKLPQGYDTLCGVNGSQLSGGQKHRLAIARALVRKPRLLILDEPSSALDAETERILQDNLRTATQGITVLVIAHRLNTIRHADVIFLIEAGQCVDAGTHDELFERSETYRANVLSQMIAT</sequence>
<dbReference type="InterPro" id="IPR011527">
    <property type="entry name" value="ABC1_TM_dom"/>
</dbReference>
<dbReference type="PROSITE" id="PS50893">
    <property type="entry name" value="ABC_TRANSPORTER_2"/>
    <property type="match status" value="2"/>
</dbReference>
<evidence type="ECO:0000313" key="15">
    <source>
        <dbReference type="Proteomes" id="UP001345827"/>
    </source>
</evidence>
<keyword evidence="4 11" id="KW-0812">Transmembrane</keyword>
<feature type="domain" description="ABC transporter" evidence="12">
    <location>
        <begin position="315"/>
        <end position="595"/>
    </location>
</feature>
<dbReference type="GO" id="GO:0015421">
    <property type="term" value="F:ABC-type oligopeptide transporter activity"/>
    <property type="evidence" value="ECO:0007669"/>
    <property type="project" value="TreeGrafter"/>
</dbReference>
<dbReference type="FunFam" id="1.20.1560.10:FF:000057">
    <property type="entry name" value="ABC multidrug transporter SitT"/>
    <property type="match status" value="1"/>
</dbReference>
<dbReference type="EMBL" id="JAXLQG010000024">
    <property type="protein sequence ID" value="KAK5528833.1"/>
    <property type="molecule type" value="Genomic_DNA"/>
</dbReference>
<feature type="domain" description="ABC transmembrane type-1" evidence="13">
    <location>
        <begin position="41"/>
        <end position="328"/>
    </location>
</feature>